<sequence>MKLLLYLLLLHINTVVTLELIVFEGVENESVRNASYFVLVLDTRRKVRKVRTIVKSTEKLKQITCHSRYHLFRIQENTNCLFYTITLSQNKNVATNWECQTARFGMSRFRRLRVSTCKVLDHSMLGLIKNLEVAPGVQRIKSTPLVRNGFKSPSPLIPVPSKNRKELLNVEIFAVITSVETQGRYDDGRGQEYATAFKIQYWRPSLNAWASYKDDFELETIPANNNTGNAVRRVLDRAIIARRIRIVPISNSTRTVCMRVEVYGCPFDDSVISYGIEQGDLQSGISYHDFSYDGNLADSPHLTGGIGKLYDNEVGEKDVFVNHHKWVGWRRKRSGSVKMSFEFGELRNISGVLIHTANEFKKSAKAFSSVSILFSNDGKKYSDNIVHFNNPDDTGSEAPRWIRIPVPNQIAKYAKFRINFGTGSDWLFVSEVNFESNHTNIELFHDDVVIPDSVSYFSVTEHDDGTSMLGKRIFRGQEYSSLFLFSAFIIFFFMFLIVAVIVIAILYRKREYRVKASSPSPNAKREILLTIDGNTIKHHVSPSTYQMARDNLQNALIEKMPMSPIISDYAEPDISICSDVTANTPLLYGIDGPYDTQKRSNPLSSIVKYSDYGEVYCTTLPEIARDKLVYVSRIGEGEFGEVDLCQLENRRVAVKRLHGISQADEFSFHREIRVLGSLKHPNVVEVVGVCTIQKPILCIMEYMENGDLKSHILKNPTISTSHCISICTQLAAGLAYLESCNFVHRDIAARNCLVDGEGNVKIADFGMARSLYSQEYYKVEGKFVLPIRWMAWEALLLGKFSTASDVWAFGVTMWEIFSLCSEKPFSDMSDDEVVENLQIMSSTGSLKQVLSRPRMCPAKLYTEQMLPCWNYDSTRRPTFENVHLHLQSLVHTSPHIHF</sequence>
<evidence type="ECO:0000256" key="3">
    <source>
        <dbReference type="ARBA" id="ARBA00022692"/>
    </source>
</evidence>
<dbReference type="EMBL" id="HE600983">
    <property type="protein sequence ID" value="CAP32793.2"/>
    <property type="molecule type" value="Genomic_DNA"/>
</dbReference>
<dbReference type="STRING" id="6238.A8XJG8"/>
<dbReference type="AlphaFoldDB" id="A8XJG8"/>
<keyword evidence="11" id="KW-0325">Glycoprotein</keyword>
<evidence type="ECO:0000256" key="4">
    <source>
        <dbReference type="ARBA" id="ARBA00022729"/>
    </source>
</evidence>
<dbReference type="GO" id="GO:0007169">
    <property type="term" value="P:cell surface receptor protein tyrosine kinase signaling pathway"/>
    <property type="evidence" value="ECO:0000318"/>
    <property type="project" value="GO_Central"/>
</dbReference>
<dbReference type="InterPro" id="IPR000719">
    <property type="entry name" value="Prot_kinase_dom"/>
</dbReference>
<dbReference type="Gene3D" id="1.10.510.10">
    <property type="entry name" value="Transferase(Phosphotransferase) domain 1"/>
    <property type="match status" value="1"/>
</dbReference>
<evidence type="ECO:0000313" key="18">
    <source>
        <dbReference type="WormBase" id="CBG14186"/>
    </source>
</evidence>
<feature type="domain" description="Protein kinase" evidence="14">
    <location>
        <begin position="628"/>
        <end position="886"/>
    </location>
</feature>
<dbReference type="Pfam" id="PF00754">
    <property type="entry name" value="F5_F8_type_C"/>
    <property type="match status" value="1"/>
</dbReference>
<evidence type="ECO:0000259" key="14">
    <source>
        <dbReference type="PROSITE" id="PS50011"/>
    </source>
</evidence>
<dbReference type="GO" id="GO:0043235">
    <property type="term" value="C:receptor complex"/>
    <property type="evidence" value="ECO:0000318"/>
    <property type="project" value="GO_Central"/>
</dbReference>
<evidence type="ECO:0000256" key="8">
    <source>
        <dbReference type="ARBA" id="ARBA00023136"/>
    </source>
</evidence>
<dbReference type="OMA" id="HPIVYLN"/>
<dbReference type="InterPro" id="IPR000421">
    <property type="entry name" value="FA58C"/>
</dbReference>
<evidence type="ECO:0000256" key="2">
    <source>
        <dbReference type="ARBA" id="ARBA00022475"/>
    </source>
</evidence>
<evidence type="ECO:0000256" key="7">
    <source>
        <dbReference type="ARBA" id="ARBA00022989"/>
    </source>
</evidence>
<name>A8XJG8_CAEBR</name>
<dbReference type="InterPro" id="IPR011009">
    <property type="entry name" value="Kinase-like_dom_sf"/>
</dbReference>
<dbReference type="Gene3D" id="2.60.120.260">
    <property type="entry name" value="Galactose-binding domain-like"/>
    <property type="match status" value="1"/>
</dbReference>
<gene>
    <name evidence="18" type="primary">ddr-2</name>
    <name evidence="16" type="synonym">Cbr-ddr-2</name>
    <name evidence="18" type="synonym">svh-4</name>
    <name evidence="18" type="ORF">CBG14186</name>
    <name evidence="16" type="ORF">CBG_14186</name>
</gene>
<dbReference type="SMART" id="SM00219">
    <property type="entry name" value="TyrKc"/>
    <property type="match status" value="1"/>
</dbReference>
<evidence type="ECO:0000256" key="1">
    <source>
        <dbReference type="ARBA" id="ARBA00004251"/>
    </source>
</evidence>
<keyword evidence="2" id="KW-1003">Cell membrane</keyword>
<dbReference type="SUPFAM" id="SSF49785">
    <property type="entry name" value="Galactose-binding domain-like"/>
    <property type="match status" value="1"/>
</dbReference>
<keyword evidence="4 13" id="KW-0732">Signal</keyword>
<feature type="transmembrane region" description="Helical" evidence="12">
    <location>
        <begin position="482"/>
        <end position="507"/>
    </location>
</feature>
<evidence type="ECO:0000313" key="16">
    <source>
        <dbReference type="EMBL" id="CAP32793.2"/>
    </source>
</evidence>
<keyword evidence="8 12" id="KW-0472">Membrane</keyword>
<dbReference type="FunCoup" id="A8XJG8">
    <property type="interactions" value="154"/>
</dbReference>
<reference evidence="16 17" key="1">
    <citation type="journal article" date="2003" name="PLoS Biol.">
        <title>The genome sequence of Caenorhabditis briggsae: a platform for comparative genomics.</title>
        <authorList>
            <person name="Stein L.D."/>
            <person name="Bao Z."/>
            <person name="Blasiar D."/>
            <person name="Blumenthal T."/>
            <person name="Brent M.R."/>
            <person name="Chen N."/>
            <person name="Chinwalla A."/>
            <person name="Clarke L."/>
            <person name="Clee C."/>
            <person name="Coghlan A."/>
            <person name="Coulson A."/>
            <person name="D'Eustachio P."/>
            <person name="Fitch D.H."/>
            <person name="Fulton L.A."/>
            <person name="Fulton R.E."/>
            <person name="Griffiths-Jones S."/>
            <person name="Harris T.W."/>
            <person name="Hillier L.W."/>
            <person name="Kamath R."/>
            <person name="Kuwabara P.E."/>
            <person name="Mardis E.R."/>
            <person name="Marra M.A."/>
            <person name="Miner T.L."/>
            <person name="Minx P."/>
            <person name="Mullikin J.C."/>
            <person name="Plumb R.W."/>
            <person name="Rogers J."/>
            <person name="Schein J.E."/>
            <person name="Sohrmann M."/>
            <person name="Spieth J."/>
            <person name="Stajich J.E."/>
            <person name="Wei C."/>
            <person name="Willey D."/>
            <person name="Wilson R.K."/>
            <person name="Durbin R."/>
            <person name="Waterston R.H."/>
        </authorList>
    </citation>
    <scope>NUCLEOTIDE SEQUENCE [LARGE SCALE GENOMIC DNA]</scope>
    <source>
        <strain evidence="16 17">AF16</strain>
    </source>
</reference>
<dbReference type="GO" id="GO:0051897">
    <property type="term" value="P:positive regulation of phosphatidylinositol 3-kinase/protein kinase B signal transduction"/>
    <property type="evidence" value="ECO:0000318"/>
    <property type="project" value="GO_Central"/>
</dbReference>
<dbReference type="GO" id="GO:0038062">
    <property type="term" value="F:protein tyrosine kinase collagen receptor activity"/>
    <property type="evidence" value="ECO:0000318"/>
    <property type="project" value="GO_Central"/>
</dbReference>
<dbReference type="SUPFAM" id="SSF56112">
    <property type="entry name" value="Protein kinase-like (PK-like)"/>
    <property type="match status" value="1"/>
</dbReference>
<dbReference type="InterPro" id="IPR001245">
    <property type="entry name" value="Ser-Thr/Tyr_kinase_cat_dom"/>
</dbReference>
<feature type="domain" description="F5/8 type C" evidence="15">
    <location>
        <begin position="176"/>
        <end position="265"/>
    </location>
</feature>
<evidence type="ECO:0000256" key="10">
    <source>
        <dbReference type="ARBA" id="ARBA00023170"/>
    </source>
</evidence>
<dbReference type="GO" id="GO:0005518">
    <property type="term" value="F:collagen binding"/>
    <property type="evidence" value="ECO:0000318"/>
    <property type="project" value="GO_Central"/>
</dbReference>
<keyword evidence="7 12" id="KW-1133">Transmembrane helix</keyword>
<keyword evidence="17" id="KW-1185">Reference proteome</keyword>
<dbReference type="PROSITE" id="PS50011">
    <property type="entry name" value="PROTEIN_KINASE_DOM"/>
    <property type="match status" value="1"/>
</dbReference>
<dbReference type="GO" id="GO:0005524">
    <property type="term" value="F:ATP binding"/>
    <property type="evidence" value="ECO:0007669"/>
    <property type="project" value="UniProtKB-KW"/>
</dbReference>
<dbReference type="PANTHER" id="PTHR24416:SF634">
    <property type="entry name" value="DISCOIDIN DOMAIN-CONTAINING RECEPTOR TYROSINE KINASE B"/>
    <property type="match status" value="1"/>
</dbReference>
<dbReference type="InterPro" id="IPR050122">
    <property type="entry name" value="RTK"/>
</dbReference>
<evidence type="ECO:0000256" key="9">
    <source>
        <dbReference type="ARBA" id="ARBA00023157"/>
    </source>
</evidence>
<dbReference type="eggNOG" id="KOG1094">
    <property type="taxonomic scope" value="Eukaryota"/>
</dbReference>
<dbReference type="FunFam" id="2.60.120.1190:FF:000006">
    <property type="entry name" value="Discoidin domain-containing receptor tyrosine kinase B"/>
    <property type="match status" value="1"/>
</dbReference>
<dbReference type="PROSITE" id="PS50022">
    <property type="entry name" value="FA58C_3"/>
    <property type="match status" value="1"/>
</dbReference>
<dbReference type="FunFam" id="1.10.510.10:FF:000053">
    <property type="entry name" value="Epithelial discoidin domain-containing receptor 1"/>
    <property type="match status" value="1"/>
</dbReference>
<dbReference type="Gene3D" id="3.30.200.20">
    <property type="entry name" value="Phosphorylase Kinase, domain 1"/>
    <property type="match status" value="1"/>
</dbReference>
<dbReference type="Pfam" id="PF07714">
    <property type="entry name" value="PK_Tyr_Ser-Thr"/>
    <property type="match status" value="1"/>
</dbReference>
<dbReference type="PROSITE" id="PS01286">
    <property type="entry name" value="FA58C_2"/>
    <property type="match status" value="1"/>
</dbReference>
<evidence type="ECO:0000256" key="6">
    <source>
        <dbReference type="ARBA" id="ARBA00022840"/>
    </source>
</evidence>
<keyword evidence="9" id="KW-1015">Disulfide bond</keyword>
<evidence type="ECO:0000256" key="11">
    <source>
        <dbReference type="ARBA" id="ARBA00023180"/>
    </source>
</evidence>
<keyword evidence="6" id="KW-0067">ATP-binding</keyword>
<dbReference type="InterPro" id="IPR020635">
    <property type="entry name" value="Tyr_kinase_cat_dom"/>
</dbReference>
<accession>A8XJG8</accession>
<dbReference type="PROSITE" id="PS00109">
    <property type="entry name" value="PROTEIN_KINASE_TYR"/>
    <property type="match status" value="1"/>
</dbReference>
<dbReference type="PANTHER" id="PTHR24416">
    <property type="entry name" value="TYROSINE-PROTEIN KINASE RECEPTOR"/>
    <property type="match status" value="1"/>
</dbReference>
<feature type="signal peptide" evidence="13">
    <location>
        <begin position="1"/>
        <end position="17"/>
    </location>
</feature>
<evidence type="ECO:0000313" key="17">
    <source>
        <dbReference type="Proteomes" id="UP000008549"/>
    </source>
</evidence>
<dbReference type="HOGENOM" id="CLU_008873_2_0_1"/>
<dbReference type="GO" id="GO:0005886">
    <property type="term" value="C:plasma membrane"/>
    <property type="evidence" value="ECO:0000318"/>
    <property type="project" value="GO_Central"/>
</dbReference>
<organism evidence="16 17">
    <name type="scientific">Caenorhabditis briggsae</name>
    <dbReference type="NCBI Taxonomy" id="6238"/>
    <lineage>
        <taxon>Eukaryota</taxon>
        <taxon>Metazoa</taxon>
        <taxon>Ecdysozoa</taxon>
        <taxon>Nematoda</taxon>
        <taxon>Chromadorea</taxon>
        <taxon>Rhabditida</taxon>
        <taxon>Rhabditina</taxon>
        <taxon>Rhabditomorpha</taxon>
        <taxon>Rhabditoidea</taxon>
        <taxon>Rhabditidae</taxon>
        <taxon>Peloderinae</taxon>
        <taxon>Caenorhabditis</taxon>
    </lineage>
</organism>
<dbReference type="InterPro" id="IPR048525">
    <property type="entry name" value="DDR1-2_DS-like"/>
</dbReference>
<dbReference type="Proteomes" id="UP000008549">
    <property type="component" value="Unassembled WGS sequence"/>
</dbReference>
<evidence type="ECO:0000256" key="13">
    <source>
        <dbReference type="SAM" id="SignalP"/>
    </source>
</evidence>
<feature type="chain" id="PRO_5002730061" evidence="13">
    <location>
        <begin position="18"/>
        <end position="898"/>
    </location>
</feature>
<keyword evidence="10" id="KW-0675">Receptor</keyword>
<dbReference type="FunFam" id="3.30.200.20:FF:000908">
    <property type="entry name" value="CBN-DDR-2 protein"/>
    <property type="match status" value="1"/>
</dbReference>
<proteinExistence type="predicted"/>
<dbReference type="InterPro" id="IPR008266">
    <property type="entry name" value="Tyr_kinase_AS"/>
</dbReference>
<dbReference type="InParanoid" id="A8XJG8"/>
<evidence type="ECO:0000259" key="15">
    <source>
        <dbReference type="PROSITE" id="PS50022"/>
    </source>
</evidence>
<dbReference type="WormBase" id="CBG14186">
    <property type="protein sequence ID" value="CBP46906"/>
    <property type="gene ID" value="WBGene00034763"/>
    <property type="gene designation" value="Cbr-ddr-2"/>
</dbReference>
<comment type="subcellular location">
    <subcellularLocation>
        <location evidence="1">Cell membrane</location>
        <topology evidence="1">Single-pass type I membrane protein</topology>
    </subcellularLocation>
</comment>
<dbReference type="SMART" id="SM00231">
    <property type="entry name" value="FA58C"/>
    <property type="match status" value="1"/>
</dbReference>
<dbReference type="PRINTS" id="PR00109">
    <property type="entry name" value="TYRKINASE"/>
</dbReference>
<keyword evidence="5" id="KW-0547">Nucleotide-binding</keyword>
<dbReference type="Pfam" id="PF21114">
    <property type="entry name" value="DDR1-2_DS-like"/>
    <property type="match status" value="1"/>
</dbReference>
<evidence type="ECO:0000256" key="12">
    <source>
        <dbReference type="SAM" id="Phobius"/>
    </source>
</evidence>
<evidence type="ECO:0000256" key="5">
    <source>
        <dbReference type="ARBA" id="ARBA00022741"/>
    </source>
</evidence>
<dbReference type="Gene3D" id="2.60.120.1190">
    <property type="match status" value="1"/>
</dbReference>
<dbReference type="InterPro" id="IPR008979">
    <property type="entry name" value="Galactose-bd-like_sf"/>
</dbReference>
<reference evidence="16 17" key="2">
    <citation type="journal article" date="2011" name="PLoS Genet.">
        <title>Caenorhabditis briggsae recombinant inbred line genotypes reveal inter-strain incompatibility and the evolution of recombination.</title>
        <authorList>
            <person name="Ross J.A."/>
            <person name="Koboldt D.C."/>
            <person name="Staisch J.E."/>
            <person name="Chamberlin H.M."/>
            <person name="Gupta B.P."/>
            <person name="Miller R.D."/>
            <person name="Baird S.E."/>
            <person name="Haag E.S."/>
        </authorList>
    </citation>
    <scope>NUCLEOTIDE SEQUENCE [LARGE SCALE GENOMIC DNA]</scope>
    <source>
        <strain evidence="16 17">AF16</strain>
    </source>
</reference>
<protein>
    <submittedName>
        <fullName evidence="16">Protein CBR-DDR-2</fullName>
    </submittedName>
</protein>
<dbReference type="GO" id="GO:0010976">
    <property type="term" value="P:positive regulation of neuron projection development"/>
    <property type="evidence" value="ECO:0000318"/>
    <property type="project" value="GO_Central"/>
</dbReference>
<keyword evidence="3 12" id="KW-0812">Transmembrane</keyword>